<keyword evidence="3 10" id="KW-0813">Transport</keyword>
<comment type="caution">
    <text evidence="10">Lacks conserved residue(s) required for the propagation of feature annotation.</text>
</comment>
<feature type="transmembrane region" description="Helical" evidence="10">
    <location>
        <begin position="123"/>
        <end position="143"/>
    </location>
</feature>
<dbReference type="SUPFAM" id="SSF103491">
    <property type="entry name" value="Preprotein translocase SecY subunit"/>
    <property type="match status" value="1"/>
</dbReference>
<dbReference type="Pfam" id="PF00344">
    <property type="entry name" value="SecY"/>
    <property type="match status" value="1"/>
</dbReference>
<keyword evidence="7 10" id="KW-0811">Translocation</keyword>
<dbReference type="Proteomes" id="UP000555546">
    <property type="component" value="Unassembled WGS sequence"/>
</dbReference>
<keyword evidence="10" id="KW-1003">Cell membrane</keyword>
<name>A0A7W9EKW4_9HYPH</name>
<comment type="subcellular location">
    <subcellularLocation>
        <location evidence="10">Cell membrane</location>
        <topology evidence="10">Multi-pass membrane protein</topology>
    </subcellularLocation>
    <subcellularLocation>
        <location evidence="1">Membrane</location>
        <topology evidence="1">Multi-pass membrane protein</topology>
    </subcellularLocation>
</comment>
<feature type="transmembrane region" description="Helical" evidence="10">
    <location>
        <begin position="216"/>
        <end position="238"/>
    </location>
</feature>
<proteinExistence type="inferred from homology"/>
<evidence type="ECO:0000256" key="9">
    <source>
        <dbReference type="ARBA" id="ARBA00039733"/>
    </source>
</evidence>
<dbReference type="FunFam" id="1.10.3370.10:FF:000001">
    <property type="entry name" value="Preprotein translocase subunit SecY"/>
    <property type="match status" value="1"/>
</dbReference>
<dbReference type="GO" id="GO:0005886">
    <property type="term" value="C:plasma membrane"/>
    <property type="evidence" value="ECO:0007669"/>
    <property type="project" value="UniProtKB-SubCell"/>
</dbReference>
<evidence type="ECO:0000256" key="3">
    <source>
        <dbReference type="ARBA" id="ARBA00022448"/>
    </source>
</evidence>
<dbReference type="PANTHER" id="PTHR10906">
    <property type="entry name" value="SECY/SEC61-ALPHA FAMILY MEMBER"/>
    <property type="match status" value="1"/>
</dbReference>
<gene>
    <name evidence="10" type="primary">secY</name>
    <name evidence="12" type="ORF">FHS76_001620</name>
</gene>
<dbReference type="AlphaFoldDB" id="A0A7W9EKW4"/>
<evidence type="ECO:0000256" key="1">
    <source>
        <dbReference type="ARBA" id="ARBA00004141"/>
    </source>
</evidence>
<feature type="transmembrane region" description="Helical" evidence="10">
    <location>
        <begin position="155"/>
        <end position="175"/>
    </location>
</feature>
<keyword evidence="8 10" id="KW-0472">Membrane</keyword>
<dbReference type="GO" id="GO:0006605">
    <property type="term" value="P:protein targeting"/>
    <property type="evidence" value="ECO:0007669"/>
    <property type="project" value="UniProtKB-UniRule"/>
</dbReference>
<dbReference type="RefSeq" id="WP_183650432.1">
    <property type="nucleotide sequence ID" value="NZ_JACIJG010000005.1"/>
</dbReference>
<dbReference type="NCBIfam" id="TIGR00967">
    <property type="entry name" value="3a0501s007"/>
    <property type="match status" value="1"/>
</dbReference>
<dbReference type="PRINTS" id="PR00303">
    <property type="entry name" value="SECYTRNLCASE"/>
</dbReference>
<keyword evidence="4 10" id="KW-0812">Transmembrane</keyword>
<dbReference type="InterPro" id="IPR026593">
    <property type="entry name" value="SecY"/>
</dbReference>
<comment type="subunit">
    <text evidence="10">Component of the Sec protein translocase complex. Heterotrimer consisting of SecY, SecE and SecG subunits. The heterotrimers can form oligomers, although 1 heterotrimer is thought to be able to translocate proteins. Interacts with the ribosome. Interacts with SecDF, and other proteins may be involved. Interacts with SecA.</text>
</comment>
<feature type="transmembrane region" description="Helical" evidence="10">
    <location>
        <begin position="27"/>
        <end position="45"/>
    </location>
</feature>
<dbReference type="Gene3D" id="1.10.3370.10">
    <property type="entry name" value="SecY subunit domain"/>
    <property type="match status" value="1"/>
</dbReference>
<evidence type="ECO:0000256" key="7">
    <source>
        <dbReference type="ARBA" id="ARBA00023010"/>
    </source>
</evidence>
<dbReference type="GO" id="GO:0043952">
    <property type="term" value="P:protein transport by the Sec complex"/>
    <property type="evidence" value="ECO:0007669"/>
    <property type="project" value="UniProtKB-UniRule"/>
</dbReference>
<evidence type="ECO:0000256" key="5">
    <source>
        <dbReference type="ARBA" id="ARBA00022927"/>
    </source>
</evidence>
<comment type="similarity">
    <text evidence="2 10 11">Belongs to the SecY/SEC61-alpha family.</text>
</comment>
<dbReference type="InterPro" id="IPR002208">
    <property type="entry name" value="SecY/SEC61-alpha"/>
</dbReference>
<organism evidence="12 13">
    <name type="scientific">Brucella daejeonensis</name>
    <dbReference type="NCBI Taxonomy" id="659015"/>
    <lineage>
        <taxon>Bacteria</taxon>
        <taxon>Pseudomonadati</taxon>
        <taxon>Pseudomonadota</taxon>
        <taxon>Alphaproteobacteria</taxon>
        <taxon>Hyphomicrobiales</taxon>
        <taxon>Brucellaceae</taxon>
        <taxon>Brucella/Ochrobactrum group</taxon>
        <taxon>Brucella</taxon>
    </lineage>
</organism>
<evidence type="ECO:0000313" key="12">
    <source>
        <dbReference type="EMBL" id="MBB5701758.1"/>
    </source>
</evidence>
<dbReference type="PROSITE" id="PS00756">
    <property type="entry name" value="SECY_2"/>
    <property type="match status" value="1"/>
</dbReference>
<dbReference type="InterPro" id="IPR023201">
    <property type="entry name" value="SecY_dom_sf"/>
</dbReference>
<dbReference type="PIRSF" id="PIRSF004557">
    <property type="entry name" value="SecY"/>
    <property type="match status" value="1"/>
</dbReference>
<dbReference type="GO" id="GO:0065002">
    <property type="term" value="P:intracellular protein transmembrane transport"/>
    <property type="evidence" value="ECO:0007669"/>
    <property type="project" value="UniProtKB-UniRule"/>
</dbReference>
<sequence length="446" mass="47912">MASAAEQLVSNLNFSAFSKAEELKKRIWFTLGALLVYRFGTYIPLPGINPDALAQAFQQHSQGVLGLFNMFAGGAVGRMAIFALGIMPYISASIIVQLMTSVVPSLEALKKEGEAGRKIINQYTRYGTVLLALVQAYAISVGLQSGSGIVTNPGPFFIVSSVITLVGGTMFLMWLGEQITARGIGNGISLIIFSGIVANLPHAISGTLELGRTGALSTGLILGVIILAVALVAVIVFVERAQRRLLIQYPKRQVGNRMFQGDTSHLPLKLNTAGVIPPIFASSLLLLPATVAGFANTTEMPAWATTVLNALGHGQPLYMLFYAGLMAFFCFFYTAIVFNPKDTADQLKKHSGFIPGIRPGERTAEYIDYVLTRITVVGAIYIVLVCLLPEFLISATGVPFYLGGTSLLIVVSVTLDTVAQIQGHLIAHQYEGLIKKSKLRGGKRNR</sequence>
<keyword evidence="13" id="KW-1185">Reference proteome</keyword>
<evidence type="ECO:0000313" key="13">
    <source>
        <dbReference type="Proteomes" id="UP000555546"/>
    </source>
</evidence>
<feature type="transmembrane region" description="Helical" evidence="10">
    <location>
        <begin position="398"/>
        <end position="419"/>
    </location>
</feature>
<comment type="function">
    <text evidence="10">The central subunit of the protein translocation channel SecYEG. Consists of two halves formed by TMs 1-5 and 6-10. These two domains form a lateral gate at the front which open onto the bilayer between TMs 2 and 7, and are clamped together by SecE at the back. The channel is closed by both a pore ring composed of hydrophobic SecY resides and a short helix (helix 2A) on the extracellular side of the membrane which forms a plug. The plug probably moves laterally to allow the channel to open. The ring and the pore may move independently.</text>
</comment>
<dbReference type="EMBL" id="JACIJG010000005">
    <property type="protein sequence ID" value="MBB5701758.1"/>
    <property type="molecule type" value="Genomic_DNA"/>
</dbReference>
<keyword evidence="6 10" id="KW-1133">Transmembrane helix</keyword>
<keyword evidence="5 10" id="KW-0653">Protein transport</keyword>
<dbReference type="HAMAP" id="MF_01465">
    <property type="entry name" value="SecY"/>
    <property type="match status" value="1"/>
</dbReference>
<reference evidence="12 13" key="1">
    <citation type="submission" date="2020-08" db="EMBL/GenBank/DDBJ databases">
        <title>Genomic Encyclopedia of Type Strains, Phase IV (KMG-IV): sequencing the most valuable type-strain genomes for metagenomic binning, comparative biology and taxonomic classification.</title>
        <authorList>
            <person name="Goeker M."/>
        </authorList>
    </citation>
    <scope>NUCLEOTIDE SEQUENCE [LARGE SCALE GENOMIC DNA]</scope>
    <source>
        <strain evidence="12 13">DSM 26944</strain>
    </source>
</reference>
<feature type="transmembrane region" description="Helical" evidence="10">
    <location>
        <begin position="275"/>
        <end position="297"/>
    </location>
</feature>
<evidence type="ECO:0000256" key="8">
    <source>
        <dbReference type="ARBA" id="ARBA00023136"/>
    </source>
</evidence>
<feature type="transmembrane region" description="Helical" evidence="10">
    <location>
        <begin position="370"/>
        <end position="392"/>
    </location>
</feature>
<evidence type="ECO:0000256" key="10">
    <source>
        <dbReference type="HAMAP-Rule" id="MF_01465"/>
    </source>
</evidence>
<evidence type="ECO:0000256" key="2">
    <source>
        <dbReference type="ARBA" id="ARBA00005751"/>
    </source>
</evidence>
<evidence type="ECO:0000256" key="4">
    <source>
        <dbReference type="ARBA" id="ARBA00022692"/>
    </source>
</evidence>
<protein>
    <recommendedName>
        <fullName evidence="9 10">Protein translocase subunit SecY</fullName>
    </recommendedName>
</protein>
<evidence type="ECO:0000256" key="6">
    <source>
        <dbReference type="ARBA" id="ARBA00022989"/>
    </source>
</evidence>
<comment type="caution">
    <text evidence="12">The sequence shown here is derived from an EMBL/GenBank/DDBJ whole genome shotgun (WGS) entry which is preliminary data.</text>
</comment>
<evidence type="ECO:0000256" key="11">
    <source>
        <dbReference type="RuleBase" id="RU004349"/>
    </source>
</evidence>
<feature type="transmembrane region" description="Helical" evidence="10">
    <location>
        <begin position="187"/>
        <end position="204"/>
    </location>
</feature>
<feature type="transmembrane region" description="Helical" evidence="10">
    <location>
        <begin position="317"/>
        <end position="338"/>
    </location>
</feature>
<accession>A0A7W9EKW4</accession>
<dbReference type="InterPro" id="IPR030659">
    <property type="entry name" value="SecY_CS"/>
</dbReference>